<dbReference type="InterPro" id="IPR032675">
    <property type="entry name" value="LRR_dom_sf"/>
</dbReference>
<sequence>MGQLEEVNELSIELSTDGLSRLTSVLSSLKHLAKVGVVFKAPQQEDLQMDLSVLESIPTLPNIKSAFFTFGIEFDMAILEILLARFPKLKKFGVDSRYTPRCIVRTLAKYCPEITVLSLSTFSGLGDELLDEFCRDLQHNYAGQLKEFSMIFFNDWPIYSERFTRNLFKSFYSLEKLKLSGVRLNNSIVQSLAESLSPKLKRLDLSCISYRNLFTYESWDSLFARVGHHLEDLTLVGAFLPPHIGDSIAQHCASLEKLSLASTNIKDDSIHAIAHSYGYKLRHLDVSDTEVTQAGLQSIFENCHRLQCLGFAKLSSRPNFSDSFSTFLSQHGNQLERLNLSHLPMRDSILAQIAQYGYNLRELIITDQPGVTDPAVTNLMNTCLKLTKLSVTRYSRTTQSLSSNMLALINDHYIRVDYPAGFTRRL</sequence>
<comment type="caution">
    <text evidence="1">The sequence shown here is derived from an EMBL/GenBank/DDBJ whole genome shotgun (WGS) entry which is preliminary data.</text>
</comment>
<reference evidence="1 2" key="1">
    <citation type="submission" date="2016-07" db="EMBL/GenBank/DDBJ databases">
        <title>Pervasive Adenine N6-methylation of Active Genes in Fungi.</title>
        <authorList>
            <consortium name="DOE Joint Genome Institute"/>
            <person name="Mondo S.J."/>
            <person name="Dannebaum R.O."/>
            <person name="Kuo R.C."/>
            <person name="Labutti K."/>
            <person name="Haridas S."/>
            <person name="Kuo A."/>
            <person name="Salamov A."/>
            <person name="Ahrendt S.R."/>
            <person name="Lipzen A."/>
            <person name="Sullivan W."/>
            <person name="Andreopoulos W.B."/>
            <person name="Clum A."/>
            <person name="Lindquist E."/>
            <person name="Daum C."/>
            <person name="Ramamoorthy G.K."/>
            <person name="Gryganskyi A."/>
            <person name="Culley D."/>
            <person name="Magnuson J.K."/>
            <person name="James T.Y."/>
            <person name="O'Malley M.A."/>
            <person name="Stajich J.E."/>
            <person name="Spatafora J.W."/>
            <person name="Visel A."/>
            <person name="Grigoriev I.V."/>
        </authorList>
    </citation>
    <scope>NUCLEOTIDE SEQUENCE [LARGE SCALE GENOMIC DNA]</scope>
    <source>
        <strain evidence="1 2">CBS 931.73</strain>
    </source>
</reference>
<proteinExistence type="predicted"/>
<name>A0A1Y1Y1B3_9FUNG</name>
<dbReference type="Proteomes" id="UP000193498">
    <property type="component" value="Unassembled WGS sequence"/>
</dbReference>
<dbReference type="Gene3D" id="3.80.10.10">
    <property type="entry name" value="Ribonuclease Inhibitor"/>
    <property type="match status" value="2"/>
</dbReference>
<dbReference type="PANTHER" id="PTHR13318:SF95">
    <property type="entry name" value="F-BOX PROTEIN YLR352W"/>
    <property type="match status" value="1"/>
</dbReference>
<dbReference type="STRING" id="1314790.A0A1Y1Y1B3"/>
<dbReference type="SUPFAM" id="SSF52047">
    <property type="entry name" value="RNI-like"/>
    <property type="match status" value="1"/>
</dbReference>
<evidence type="ECO:0000313" key="2">
    <source>
        <dbReference type="Proteomes" id="UP000193498"/>
    </source>
</evidence>
<dbReference type="InParanoid" id="A0A1Y1Y1B3"/>
<evidence type="ECO:0000313" key="1">
    <source>
        <dbReference type="EMBL" id="ORX91797.1"/>
    </source>
</evidence>
<dbReference type="GO" id="GO:0019005">
    <property type="term" value="C:SCF ubiquitin ligase complex"/>
    <property type="evidence" value="ECO:0007669"/>
    <property type="project" value="TreeGrafter"/>
</dbReference>
<keyword evidence="2" id="KW-1185">Reference proteome</keyword>
<dbReference type="GO" id="GO:0031146">
    <property type="term" value="P:SCF-dependent proteasomal ubiquitin-dependent protein catabolic process"/>
    <property type="evidence" value="ECO:0007669"/>
    <property type="project" value="TreeGrafter"/>
</dbReference>
<dbReference type="PANTHER" id="PTHR13318">
    <property type="entry name" value="PARTNER OF PAIRED, ISOFORM B-RELATED"/>
    <property type="match status" value="1"/>
</dbReference>
<protein>
    <submittedName>
        <fullName evidence="1">RNI-like protein</fullName>
    </submittedName>
</protein>
<gene>
    <name evidence="1" type="ORF">K493DRAFT_339146</name>
</gene>
<accession>A0A1Y1Y1B3</accession>
<dbReference type="OrthoDB" id="550575at2759"/>
<organism evidence="1 2">
    <name type="scientific">Basidiobolus meristosporus CBS 931.73</name>
    <dbReference type="NCBI Taxonomy" id="1314790"/>
    <lineage>
        <taxon>Eukaryota</taxon>
        <taxon>Fungi</taxon>
        <taxon>Fungi incertae sedis</taxon>
        <taxon>Zoopagomycota</taxon>
        <taxon>Entomophthoromycotina</taxon>
        <taxon>Basidiobolomycetes</taxon>
        <taxon>Basidiobolales</taxon>
        <taxon>Basidiobolaceae</taxon>
        <taxon>Basidiobolus</taxon>
    </lineage>
</organism>
<dbReference type="EMBL" id="MCFE01000306">
    <property type="protein sequence ID" value="ORX91797.1"/>
    <property type="molecule type" value="Genomic_DNA"/>
</dbReference>
<dbReference type="AlphaFoldDB" id="A0A1Y1Y1B3"/>